<evidence type="ECO:0000256" key="2">
    <source>
        <dbReference type="ARBA" id="ARBA00022963"/>
    </source>
</evidence>
<dbReference type="InterPro" id="IPR002641">
    <property type="entry name" value="PNPLA_dom"/>
</dbReference>
<dbReference type="PANTHER" id="PTHR14226:SF44">
    <property type="entry name" value="TRIACYLGLYCEROL LIPASE 3"/>
    <property type="match status" value="1"/>
</dbReference>
<dbReference type="InterPro" id="IPR016035">
    <property type="entry name" value="Acyl_Trfase/lysoPLipase"/>
</dbReference>
<dbReference type="InterPro" id="IPR021771">
    <property type="entry name" value="Triacylglycerol_lipase_N"/>
</dbReference>
<dbReference type="Pfam" id="PF01734">
    <property type="entry name" value="Patatin"/>
    <property type="match status" value="1"/>
</dbReference>
<dbReference type="GO" id="GO:0004806">
    <property type="term" value="F:triacylglycerol lipase activity"/>
    <property type="evidence" value="ECO:0007669"/>
    <property type="project" value="InterPro"/>
</dbReference>
<reference evidence="7" key="1">
    <citation type="submission" date="2016-05" db="EMBL/GenBank/DDBJ databases">
        <title>Comparative genomics of biotechnologically important yeasts.</title>
        <authorList>
            <consortium name="DOE Joint Genome Institute"/>
            <person name="Riley R."/>
            <person name="Haridas S."/>
            <person name="Wolfe K.H."/>
            <person name="Lopes M.R."/>
            <person name="Hittinger C.T."/>
            <person name="Goker M."/>
            <person name="Salamov A."/>
            <person name="Wisecaver J."/>
            <person name="Long T.M."/>
            <person name="Aerts A.L."/>
            <person name="Barry K."/>
            <person name="Choi C."/>
            <person name="Clum A."/>
            <person name="Coughlan A.Y."/>
            <person name="Deshpande S."/>
            <person name="Douglass A.P."/>
            <person name="Hanson S.J."/>
            <person name="Klenk H.-P."/>
            <person name="Labutti K."/>
            <person name="Lapidus A."/>
            <person name="Lindquist E."/>
            <person name="Lipzen A."/>
            <person name="Meier-Kolthoff J.P."/>
            <person name="Ohm R.A."/>
            <person name="Otillar R.P."/>
            <person name="Pangilinan J."/>
            <person name="Peng Y."/>
            <person name="Rokas A."/>
            <person name="Rosa C.A."/>
            <person name="Scheuner C."/>
            <person name="Sibirny A.A."/>
            <person name="Slot J.C."/>
            <person name="Stielow J.B."/>
            <person name="Sun H."/>
            <person name="Kurtzman C.P."/>
            <person name="Blackwell M."/>
            <person name="Grigoriev I.V."/>
            <person name="Jeffries T.W."/>
        </authorList>
    </citation>
    <scope>NUCLEOTIDE SEQUENCE [LARGE SCALE GENOMIC DNA]</scope>
    <source>
        <strain evidence="7">DSM 1968</strain>
    </source>
</reference>
<comment type="caution">
    <text evidence="4">Lacks conserved residue(s) required for the propagation of feature annotation.</text>
</comment>
<keyword evidence="1" id="KW-0378">Hydrolase</keyword>
<dbReference type="PROSITE" id="PS51635">
    <property type="entry name" value="PNPLA"/>
    <property type="match status" value="1"/>
</dbReference>
<dbReference type="GO" id="GO:0006641">
    <property type="term" value="P:triglyceride metabolic process"/>
    <property type="evidence" value="ECO:0007669"/>
    <property type="project" value="UniProtKB-ARBA"/>
</dbReference>
<dbReference type="STRING" id="1344418.A0A1D2VCR5"/>
<dbReference type="FunCoup" id="A0A1D2VCR5">
    <property type="interactions" value="33"/>
</dbReference>
<dbReference type="RefSeq" id="XP_020045811.1">
    <property type="nucleotide sequence ID" value="XM_020189860.1"/>
</dbReference>
<evidence type="ECO:0000256" key="3">
    <source>
        <dbReference type="ARBA" id="ARBA00023098"/>
    </source>
</evidence>
<gene>
    <name evidence="6" type="ORF">ASCRUDRAFT_24641</name>
</gene>
<dbReference type="Proteomes" id="UP000095038">
    <property type="component" value="Unassembled WGS sequence"/>
</dbReference>
<dbReference type="InParanoid" id="A0A1D2VCR5"/>
<keyword evidence="2" id="KW-0442">Lipid degradation</keyword>
<evidence type="ECO:0000313" key="6">
    <source>
        <dbReference type="EMBL" id="ODV59504.1"/>
    </source>
</evidence>
<accession>A0A1D2VCR5</accession>
<dbReference type="EMBL" id="KV454485">
    <property type="protein sequence ID" value="ODV59504.1"/>
    <property type="molecule type" value="Genomic_DNA"/>
</dbReference>
<evidence type="ECO:0000256" key="1">
    <source>
        <dbReference type="ARBA" id="ARBA00022801"/>
    </source>
</evidence>
<dbReference type="OrthoDB" id="10049244at2759"/>
<dbReference type="SUPFAM" id="SSF52151">
    <property type="entry name" value="FabD/lysophospholipase-like"/>
    <property type="match status" value="1"/>
</dbReference>
<name>A0A1D2VCR5_9ASCO</name>
<feature type="domain" description="PNPLA" evidence="5">
    <location>
        <begin position="118"/>
        <end position="300"/>
    </location>
</feature>
<feature type="non-terminal residue" evidence="6">
    <location>
        <position position="473"/>
    </location>
</feature>
<protein>
    <recommendedName>
        <fullName evidence="5">PNPLA domain-containing protein</fullName>
    </recommendedName>
</protein>
<sequence length="473" mass="55366">WRLLKESNDYDFKLVEFQKDLILNHYLNDDIESLKNILKSGGNLIRNFAEISNKSLFRNSMIGTKLLIHDYINLIKRVLVKIYVSNDPHTTSSFLRYYSDEKFEFFSNLKKNFGNTALILQGGTIFGMFHLGVIKSLYYQNLLPLIMLGSGYGSCIASIICATPNTHLNLFFKNLEKDLIKFIDNNYNSYNKYNQFYDNNYDIFDEILLKSIYNNDNLTFLKFTIFRLNNLTFEESFVQSGGRILNIIIYINKTPILLNHITTPNVIISSAIIASIIPTNNNVLLIKDFNDNIINLKEFKFEMSPYQRLTELFNVNNFIISLARPYLSSLISNQIKFIETKNHFKSYFKTYYYFKFKNLIKLQLIHFLENYLIHLNFEINFFRKLTVDEKTPRSLSSSITIVPKESKTNMAKLIIRSGSRINYRNSIATNIRNNLVCSIDNMAYWIQLGEKSVWPMLPILDVRCSIEFLLESI</sequence>
<dbReference type="GeneID" id="30963496"/>
<proteinExistence type="predicted"/>
<dbReference type="InterPro" id="IPR050301">
    <property type="entry name" value="NTE"/>
</dbReference>
<evidence type="ECO:0000313" key="7">
    <source>
        <dbReference type="Proteomes" id="UP000095038"/>
    </source>
</evidence>
<evidence type="ECO:0000259" key="5">
    <source>
        <dbReference type="PROSITE" id="PS51635"/>
    </source>
</evidence>
<organism evidence="6 7">
    <name type="scientific">Ascoidea rubescens DSM 1968</name>
    <dbReference type="NCBI Taxonomy" id="1344418"/>
    <lineage>
        <taxon>Eukaryota</taxon>
        <taxon>Fungi</taxon>
        <taxon>Dikarya</taxon>
        <taxon>Ascomycota</taxon>
        <taxon>Saccharomycotina</taxon>
        <taxon>Saccharomycetes</taxon>
        <taxon>Ascoideaceae</taxon>
        <taxon>Ascoidea</taxon>
    </lineage>
</organism>
<keyword evidence="7" id="KW-1185">Reference proteome</keyword>
<dbReference type="Gene3D" id="3.40.1090.10">
    <property type="entry name" value="Cytosolic phospholipase A2 catalytic domain"/>
    <property type="match status" value="1"/>
</dbReference>
<evidence type="ECO:0000256" key="4">
    <source>
        <dbReference type="PROSITE-ProRule" id="PRU01161"/>
    </source>
</evidence>
<feature type="non-terminal residue" evidence="6">
    <location>
        <position position="1"/>
    </location>
</feature>
<dbReference type="PANTHER" id="PTHR14226">
    <property type="entry name" value="NEUROPATHY TARGET ESTERASE/SWISS CHEESE D.MELANOGASTER"/>
    <property type="match status" value="1"/>
</dbReference>
<dbReference type="AlphaFoldDB" id="A0A1D2VCR5"/>
<keyword evidence="3" id="KW-0443">Lipid metabolism</keyword>
<dbReference type="GO" id="GO:0016042">
    <property type="term" value="P:lipid catabolic process"/>
    <property type="evidence" value="ECO:0007669"/>
    <property type="project" value="UniProtKB-KW"/>
</dbReference>
<dbReference type="Pfam" id="PF11815">
    <property type="entry name" value="DUF3336"/>
    <property type="match status" value="1"/>
</dbReference>